<dbReference type="InterPro" id="IPR050256">
    <property type="entry name" value="Glycosyltransferase_2"/>
</dbReference>
<dbReference type="SUPFAM" id="SSF53448">
    <property type="entry name" value="Nucleotide-diphospho-sugar transferases"/>
    <property type="match status" value="1"/>
</dbReference>
<keyword evidence="2" id="KW-0328">Glycosyltransferase</keyword>
<dbReference type="CAZy" id="GT2">
    <property type="family name" value="Glycosyltransferase Family 2"/>
</dbReference>
<dbReference type="Gene3D" id="3.90.550.10">
    <property type="entry name" value="Spore Coat Polysaccharide Biosynthesis Protein SpsA, Chain A"/>
    <property type="match status" value="1"/>
</dbReference>
<protein>
    <submittedName>
        <fullName evidence="2">Glycosyltransferase</fullName>
        <ecNumber evidence="2">2.4.-.-</ecNumber>
    </submittedName>
</protein>
<dbReference type="GeneID" id="2845068"/>
<dbReference type="OrthoDB" id="11098at2157"/>
<reference evidence="2 4" key="1">
    <citation type="journal article" date="2004" name="Proc. Natl. Acad. Sci. U.S.A.">
        <title>Genome sequence of Picrophilus torridus and its implications for life around pH 0.</title>
        <authorList>
            <person name="Futterer O."/>
            <person name="Angelov A."/>
            <person name="Liesegang H."/>
            <person name="Gottschalk G."/>
            <person name="Schleper C."/>
            <person name="Schepers B."/>
            <person name="Dock C."/>
            <person name="Antranikian G."/>
            <person name="Liebl W."/>
        </authorList>
    </citation>
    <scope>NUCLEOTIDE SEQUENCE [LARGE SCALE GENOMIC DNA]</scope>
    <source>
        <strain evidence="4">ATCC 700027 / DSM 9790 / JCM 10055 / NBRC 100828</strain>
        <strain evidence="2">DSM 9790</strain>
    </source>
</reference>
<dbReference type="RefSeq" id="WP_011178144.1">
    <property type="nucleotide sequence ID" value="NC_005877.1"/>
</dbReference>
<evidence type="ECO:0000259" key="1">
    <source>
        <dbReference type="Pfam" id="PF00535"/>
    </source>
</evidence>
<dbReference type="InterPro" id="IPR001173">
    <property type="entry name" value="Glyco_trans_2-like"/>
</dbReference>
<dbReference type="CDD" id="cd04179">
    <property type="entry name" value="DPM_DPG-synthase_like"/>
    <property type="match status" value="1"/>
</dbReference>
<feature type="domain" description="Glycosyltransferase 2-like" evidence="1">
    <location>
        <begin position="4"/>
        <end position="160"/>
    </location>
</feature>
<dbReference type="EMBL" id="FWYE01000002">
    <property type="protein sequence ID" value="SMD30999.1"/>
    <property type="molecule type" value="Genomic_DNA"/>
</dbReference>
<evidence type="ECO:0000313" key="5">
    <source>
        <dbReference type="Proteomes" id="UP000192315"/>
    </source>
</evidence>
<name>Q6KZC4_PICTO</name>
<accession>A0A8G2FWZ2</accession>
<evidence type="ECO:0000313" key="3">
    <source>
        <dbReference type="EMBL" id="SMD30999.1"/>
    </source>
</evidence>
<sequence>MKISAVIPTINEAETIGAVINGLKSIENIEIIVVDSNSNDGTPDIARSLGATVINEPRKGYGRAYKTGIERASGDIIVCLDGDNTYPYKMVRPLIDILLIDNVDFISCDRMTLRSKSNYTSLHRFGNMVLNLSIKLLFNFSLKDSQSGMWVFKKDLYNKMGYLGDGMSFSEDIKIEAIRHGKLIEIPIVYGVRLSRPKLRTWEDGFKNLFHLFVKRVRV</sequence>
<dbReference type="PaxDb" id="263820-PTO1343"/>
<dbReference type="GO" id="GO:0016757">
    <property type="term" value="F:glycosyltransferase activity"/>
    <property type="evidence" value="ECO:0007669"/>
    <property type="project" value="UniProtKB-KW"/>
</dbReference>
<dbReference type="KEGG" id="pto:PTO1343"/>
<dbReference type="Proteomes" id="UP000192315">
    <property type="component" value="Unassembled WGS sequence"/>
</dbReference>
<dbReference type="PANTHER" id="PTHR48090">
    <property type="entry name" value="UNDECAPRENYL-PHOSPHATE 4-DEOXY-4-FORMAMIDO-L-ARABINOSE TRANSFERASE-RELATED"/>
    <property type="match status" value="1"/>
</dbReference>
<dbReference type="STRING" id="263820.PTO1343"/>
<organism evidence="2 4">
    <name type="scientific">Picrophilus torridus (strain ATCC 700027 / DSM 9790 / JCM 10055 / NBRC 100828 / KAW 2/3)</name>
    <dbReference type="NCBI Taxonomy" id="1122961"/>
    <lineage>
        <taxon>Archaea</taxon>
        <taxon>Methanobacteriati</taxon>
        <taxon>Thermoplasmatota</taxon>
        <taxon>Thermoplasmata</taxon>
        <taxon>Thermoplasmatales</taxon>
        <taxon>Picrophilaceae</taxon>
        <taxon>Picrophilus</taxon>
    </lineage>
</organism>
<proteinExistence type="predicted"/>
<reference evidence="2" key="2">
    <citation type="submission" date="2004-02" db="EMBL/GenBank/DDBJ databases">
        <authorList>
            <person name="Fuetterer O."/>
            <person name="Angelov A."/>
            <person name="Liesegang H."/>
            <person name="Gottschalk G."/>
            <person name="Schleper C."/>
            <person name="Schepers B."/>
            <person name="Dock C."/>
            <person name="Antranikian G."/>
            <person name="Liebl W."/>
        </authorList>
    </citation>
    <scope>NUCLEOTIDE SEQUENCE</scope>
    <source>
        <strain evidence="2">DSM 9790</strain>
    </source>
</reference>
<reference evidence="3 5" key="3">
    <citation type="submission" date="2017-04" db="EMBL/GenBank/DDBJ databases">
        <authorList>
            <person name="Varghese N."/>
            <person name="Submissions S."/>
        </authorList>
    </citation>
    <scope>NUCLEOTIDE SEQUENCE [LARGE SCALE GENOMIC DNA]</scope>
    <source>
        <strain evidence="3 5">DSM 9789</strain>
    </source>
</reference>
<dbReference type="PANTHER" id="PTHR48090:SF7">
    <property type="entry name" value="RFBJ PROTEIN"/>
    <property type="match status" value="1"/>
</dbReference>
<keyword evidence="2" id="KW-0808">Transferase</keyword>
<dbReference type="InParanoid" id="Q6KZC4"/>
<accession>Q6KZC4</accession>
<dbReference type="InterPro" id="IPR029044">
    <property type="entry name" value="Nucleotide-diphossugar_trans"/>
</dbReference>
<dbReference type="EC" id="2.4.-.-" evidence="2"/>
<dbReference type="HOGENOM" id="CLU_033536_7_3_2"/>
<dbReference type="eggNOG" id="arCOG00895">
    <property type="taxonomic scope" value="Archaea"/>
</dbReference>
<evidence type="ECO:0000313" key="4">
    <source>
        <dbReference type="Proteomes" id="UP000000438"/>
    </source>
</evidence>
<dbReference type="Pfam" id="PF00535">
    <property type="entry name" value="Glycos_transf_2"/>
    <property type="match status" value="1"/>
</dbReference>
<gene>
    <name evidence="2" type="ordered locus">PTO1343</name>
    <name evidence="3" type="ORF">SAMN02745355_0917</name>
</gene>
<evidence type="ECO:0000313" key="2">
    <source>
        <dbReference type="EMBL" id="AAT43928.1"/>
    </source>
</evidence>
<dbReference type="EMBL" id="AE017261">
    <property type="protein sequence ID" value="AAT43928.1"/>
    <property type="molecule type" value="Genomic_DNA"/>
</dbReference>
<keyword evidence="5" id="KW-1185">Reference proteome</keyword>
<dbReference type="Proteomes" id="UP000000438">
    <property type="component" value="Chromosome"/>
</dbReference>
<dbReference type="AlphaFoldDB" id="Q6KZC4"/>